<comment type="caution">
    <text evidence="2">The sequence shown here is derived from an EMBL/GenBank/DDBJ whole genome shotgun (WGS) entry which is preliminary data.</text>
</comment>
<reference evidence="2 3" key="1">
    <citation type="journal article" date="2014" name="Genome Announc.">
        <title>Whole-Genome Sequencing of Salmonella enterica subsp. enterica Serovar Cubana Strains Isolated from Agricultural Sources.</title>
        <authorList>
            <person name="Benahmed F.H."/>
            <person name="Gopinath G.R."/>
            <person name="Wang H."/>
            <person name="Jean-Gilles Beaubrun J."/>
            <person name="Grim C."/>
            <person name="Cheng C.M."/>
            <person name="McClelland M."/>
            <person name="Ayers S."/>
            <person name="Abbott J."/>
            <person name="Desai P."/>
            <person name="Frye J.G."/>
            <person name="Weinstock G."/>
            <person name="Hammack T.S."/>
            <person name="Hanes D.E."/>
            <person name="Rasmussen M.A."/>
            <person name="Davidson M.K."/>
        </authorList>
    </citation>
    <scope>NUCLEOTIDE SEQUENCE [LARGE SCALE GENOMIC DNA]</scope>
    <source>
        <strain evidence="2">76814</strain>
    </source>
</reference>
<dbReference type="PATRIC" id="fig|1192560.4.peg.2417"/>
<keyword evidence="1" id="KW-0812">Transmembrane</keyword>
<name>V7IMZ9_SALET</name>
<sequence length="136" mass="14810">MNGLVLNTLQLHARPISHLHITYPDTVGEALSINGQTMKLPELNWPWAAYFWIGCIWLGSIAHSAFRVLVGDDVTVIGVILQLIVASFAGLLAILIAIRFNWSAETAGSVCSIAGWAGGRFVQVVEHKVMTMIAKK</sequence>
<dbReference type="Proteomes" id="UP000018534">
    <property type="component" value="Unassembled WGS sequence"/>
</dbReference>
<protein>
    <recommendedName>
        <fullName evidence="4">Holin</fullName>
    </recommendedName>
</protein>
<keyword evidence="1" id="KW-1133">Transmembrane helix</keyword>
<organism evidence="2 3">
    <name type="scientific">Salmonella enterica subsp. enterica serovar Cubana str. 76814</name>
    <dbReference type="NCBI Taxonomy" id="1192560"/>
    <lineage>
        <taxon>Bacteria</taxon>
        <taxon>Pseudomonadati</taxon>
        <taxon>Pseudomonadota</taxon>
        <taxon>Gammaproteobacteria</taxon>
        <taxon>Enterobacterales</taxon>
        <taxon>Enterobacteriaceae</taxon>
        <taxon>Salmonella</taxon>
    </lineage>
</organism>
<proteinExistence type="predicted"/>
<feature type="transmembrane region" description="Helical" evidence="1">
    <location>
        <begin position="76"/>
        <end position="98"/>
    </location>
</feature>
<keyword evidence="1" id="KW-0472">Membrane</keyword>
<evidence type="ECO:0000313" key="2">
    <source>
        <dbReference type="EMBL" id="ETA87293.1"/>
    </source>
</evidence>
<evidence type="ECO:0000256" key="1">
    <source>
        <dbReference type="SAM" id="Phobius"/>
    </source>
</evidence>
<dbReference type="HOGENOM" id="CLU_155267_0_0_6"/>
<feature type="transmembrane region" description="Helical" evidence="1">
    <location>
        <begin position="47"/>
        <end position="70"/>
    </location>
</feature>
<gene>
    <name evidence="2" type="ORF">A628_02592</name>
</gene>
<evidence type="ECO:0000313" key="3">
    <source>
        <dbReference type="Proteomes" id="UP000018534"/>
    </source>
</evidence>
<dbReference type="EMBL" id="AZGR01000055">
    <property type="protein sequence ID" value="ETA87293.1"/>
    <property type="molecule type" value="Genomic_DNA"/>
</dbReference>
<dbReference type="AlphaFoldDB" id="V7IMZ9"/>
<evidence type="ECO:0008006" key="4">
    <source>
        <dbReference type="Google" id="ProtNLM"/>
    </source>
</evidence>
<accession>V7IMZ9</accession>